<accession>A0A9W9P4G4</accession>
<dbReference type="RefSeq" id="XP_056502749.1">
    <property type="nucleotide sequence ID" value="XM_056643337.1"/>
</dbReference>
<evidence type="ECO:0000256" key="1">
    <source>
        <dbReference type="SAM" id="MobiDB-lite"/>
    </source>
</evidence>
<name>A0A9W9P4G4_PENCI</name>
<reference evidence="2" key="1">
    <citation type="submission" date="2022-11" db="EMBL/GenBank/DDBJ databases">
        <authorList>
            <person name="Petersen C."/>
        </authorList>
    </citation>
    <scope>NUCLEOTIDE SEQUENCE</scope>
    <source>
        <strain evidence="2">IBT 23319</strain>
    </source>
</reference>
<keyword evidence="3" id="KW-1185">Reference proteome</keyword>
<feature type="region of interest" description="Disordered" evidence="1">
    <location>
        <begin position="1"/>
        <end position="27"/>
    </location>
</feature>
<gene>
    <name evidence="2" type="ORF">N7469_004417</name>
</gene>
<sequence>MSSKSYEKEIGLDHGGRRRFNSEDQRTVPSKAVVDPGLWAKIHKFIIQLLVLKQGPASSTNERQ</sequence>
<protein>
    <submittedName>
        <fullName evidence="2">Uncharacterized protein</fullName>
    </submittedName>
</protein>
<evidence type="ECO:0000313" key="3">
    <source>
        <dbReference type="Proteomes" id="UP001147733"/>
    </source>
</evidence>
<dbReference type="EMBL" id="JAPQKT010000003">
    <property type="protein sequence ID" value="KAJ5235249.1"/>
    <property type="molecule type" value="Genomic_DNA"/>
</dbReference>
<comment type="caution">
    <text evidence="2">The sequence shown here is derived from an EMBL/GenBank/DDBJ whole genome shotgun (WGS) entry which is preliminary data.</text>
</comment>
<proteinExistence type="predicted"/>
<dbReference type="GeneID" id="81382504"/>
<dbReference type="AlphaFoldDB" id="A0A9W9P4G4"/>
<feature type="compositionally biased region" description="Basic and acidic residues" evidence="1">
    <location>
        <begin position="1"/>
        <end position="26"/>
    </location>
</feature>
<dbReference type="Proteomes" id="UP001147733">
    <property type="component" value="Unassembled WGS sequence"/>
</dbReference>
<evidence type="ECO:0000313" key="2">
    <source>
        <dbReference type="EMBL" id="KAJ5235249.1"/>
    </source>
</evidence>
<organism evidence="2 3">
    <name type="scientific">Penicillium citrinum</name>
    <dbReference type="NCBI Taxonomy" id="5077"/>
    <lineage>
        <taxon>Eukaryota</taxon>
        <taxon>Fungi</taxon>
        <taxon>Dikarya</taxon>
        <taxon>Ascomycota</taxon>
        <taxon>Pezizomycotina</taxon>
        <taxon>Eurotiomycetes</taxon>
        <taxon>Eurotiomycetidae</taxon>
        <taxon>Eurotiales</taxon>
        <taxon>Aspergillaceae</taxon>
        <taxon>Penicillium</taxon>
    </lineage>
</organism>
<reference evidence="2" key="2">
    <citation type="journal article" date="2023" name="IMA Fungus">
        <title>Comparative genomic study of the Penicillium genus elucidates a diverse pangenome and 15 lateral gene transfer events.</title>
        <authorList>
            <person name="Petersen C."/>
            <person name="Sorensen T."/>
            <person name="Nielsen M.R."/>
            <person name="Sondergaard T.E."/>
            <person name="Sorensen J.L."/>
            <person name="Fitzpatrick D.A."/>
            <person name="Frisvad J.C."/>
            <person name="Nielsen K.L."/>
        </authorList>
    </citation>
    <scope>NUCLEOTIDE SEQUENCE</scope>
    <source>
        <strain evidence="2">IBT 23319</strain>
    </source>
</reference>